<proteinExistence type="predicted"/>
<dbReference type="EMBL" id="OU898277">
    <property type="protein sequence ID" value="CAG9829747.1"/>
    <property type="molecule type" value="Genomic_DNA"/>
</dbReference>
<reference evidence="1" key="1">
    <citation type="submission" date="2022-01" db="EMBL/GenBank/DDBJ databases">
        <authorList>
            <person name="King R."/>
        </authorList>
    </citation>
    <scope>NUCLEOTIDE SEQUENCE</scope>
</reference>
<organism evidence="1 2">
    <name type="scientific">Diabrotica balteata</name>
    <name type="common">Banded cucumber beetle</name>
    <dbReference type="NCBI Taxonomy" id="107213"/>
    <lineage>
        <taxon>Eukaryota</taxon>
        <taxon>Metazoa</taxon>
        <taxon>Ecdysozoa</taxon>
        <taxon>Arthropoda</taxon>
        <taxon>Hexapoda</taxon>
        <taxon>Insecta</taxon>
        <taxon>Pterygota</taxon>
        <taxon>Neoptera</taxon>
        <taxon>Endopterygota</taxon>
        <taxon>Coleoptera</taxon>
        <taxon>Polyphaga</taxon>
        <taxon>Cucujiformia</taxon>
        <taxon>Chrysomeloidea</taxon>
        <taxon>Chrysomelidae</taxon>
        <taxon>Galerucinae</taxon>
        <taxon>Diabroticina</taxon>
        <taxon>Diabroticites</taxon>
        <taxon>Diabrotica</taxon>
    </lineage>
</organism>
<accession>A0A9N9SQA1</accession>
<evidence type="ECO:0000313" key="1">
    <source>
        <dbReference type="EMBL" id="CAG9829747.1"/>
    </source>
</evidence>
<sequence length="168" mass="19214">MCERVYIIEVESAYLKHIVRKLGILELIVIDFEVNALSKICGKILMSSLGDALRSSLVTQFKENIVDWDAAWKNLKTSAATEKEIQNGIMKYLKRPKERAYAELKIMQVLCRTGICVARSAIYETLAGDETDFIEQNIIGNYLLNGPEVKIRRQLPGGQLYWCRELQE</sequence>
<keyword evidence="2" id="KW-1185">Reference proteome</keyword>
<evidence type="ECO:0000313" key="2">
    <source>
        <dbReference type="Proteomes" id="UP001153709"/>
    </source>
</evidence>
<protein>
    <submittedName>
        <fullName evidence="1">Uncharacterized protein</fullName>
    </submittedName>
</protein>
<name>A0A9N9SQA1_DIABA</name>
<dbReference type="Proteomes" id="UP001153709">
    <property type="component" value="Chromosome 2"/>
</dbReference>
<dbReference type="AlphaFoldDB" id="A0A9N9SQA1"/>
<gene>
    <name evidence="1" type="ORF">DIABBA_LOCUS3516</name>
</gene>